<dbReference type="GO" id="GO:0005886">
    <property type="term" value="C:plasma membrane"/>
    <property type="evidence" value="ECO:0007669"/>
    <property type="project" value="UniProtKB-SubCell"/>
</dbReference>
<dbReference type="Gene3D" id="1.10.3720.10">
    <property type="entry name" value="MetI-like"/>
    <property type="match status" value="1"/>
</dbReference>
<evidence type="ECO:0000313" key="10">
    <source>
        <dbReference type="EMBL" id="OQO71109.1"/>
    </source>
</evidence>
<keyword evidence="5 7" id="KW-1133">Transmembrane helix</keyword>
<dbReference type="Pfam" id="PF00528">
    <property type="entry name" value="BPD_transp_1"/>
    <property type="match status" value="1"/>
</dbReference>
<feature type="transmembrane region" description="Helical" evidence="7">
    <location>
        <begin position="103"/>
        <end position="121"/>
    </location>
</feature>
<accession>A0A1V8YES3</accession>
<comment type="subcellular location">
    <subcellularLocation>
        <location evidence="1 7">Cell membrane</location>
        <topology evidence="1 7">Multi-pass membrane protein</topology>
    </subcellularLocation>
</comment>
<evidence type="ECO:0000313" key="9">
    <source>
        <dbReference type="EMBL" id="GEL91309.1"/>
    </source>
</evidence>
<feature type="transmembrane region" description="Helical" evidence="7">
    <location>
        <begin position="7"/>
        <end position="29"/>
    </location>
</feature>
<keyword evidence="3" id="KW-1003">Cell membrane</keyword>
<sequence>MKKLMTVLSLIFIGILGVITLFPFIYMILAGLMTYSEATSIPPTFIPESFRWENYVQVFEKAPFLRYFLNTVFVSLVTTIATVITSVLAAFALTSLEFRFKKFIIGVMISLLMVPYESIIFTNYNTISRMGLLNSYSALIIPFLTSIFYIYYLNGYLKSISSTFYKAAKIDGASDLEYIWKILVPMSKPALVTVGILTFISSWNSFLWPLLVTNEKKYRLLNNGLAAFTSESGSDVHLQMAAATLTVLPILIIYLVFRKEIIRGVAKNGIKG</sequence>
<evidence type="ECO:0000256" key="7">
    <source>
        <dbReference type="RuleBase" id="RU363032"/>
    </source>
</evidence>
<keyword evidence="2 7" id="KW-0813">Transport</keyword>
<dbReference type="CDD" id="cd06261">
    <property type="entry name" value="TM_PBP2"/>
    <property type="match status" value="1"/>
</dbReference>
<keyword evidence="6 7" id="KW-0472">Membrane</keyword>
<comment type="caution">
    <text evidence="10">The sequence shown here is derived from an EMBL/GenBank/DDBJ whole genome shotgun (WGS) entry which is preliminary data.</text>
</comment>
<dbReference type="EMBL" id="BJWF01000004">
    <property type="protein sequence ID" value="GEL91309.1"/>
    <property type="molecule type" value="Genomic_DNA"/>
</dbReference>
<dbReference type="Proteomes" id="UP000321830">
    <property type="component" value="Unassembled WGS sequence"/>
</dbReference>
<evidence type="ECO:0000256" key="5">
    <source>
        <dbReference type="ARBA" id="ARBA00022989"/>
    </source>
</evidence>
<evidence type="ECO:0000256" key="4">
    <source>
        <dbReference type="ARBA" id="ARBA00022692"/>
    </source>
</evidence>
<dbReference type="PANTHER" id="PTHR43744">
    <property type="entry name" value="ABC TRANSPORTER PERMEASE PROTEIN MG189-RELATED-RELATED"/>
    <property type="match status" value="1"/>
</dbReference>
<dbReference type="InterPro" id="IPR035906">
    <property type="entry name" value="MetI-like_sf"/>
</dbReference>
<dbReference type="InterPro" id="IPR000515">
    <property type="entry name" value="MetI-like"/>
</dbReference>
<dbReference type="EMBL" id="MJEA01000002">
    <property type="protein sequence ID" value="OQO71109.1"/>
    <property type="molecule type" value="Genomic_DNA"/>
</dbReference>
<dbReference type="SUPFAM" id="SSF161098">
    <property type="entry name" value="MetI-like"/>
    <property type="match status" value="1"/>
</dbReference>
<organism evidence="10 11">
    <name type="scientific">Enterococcus villorum</name>
    <dbReference type="NCBI Taxonomy" id="112904"/>
    <lineage>
        <taxon>Bacteria</taxon>
        <taxon>Bacillati</taxon>
        <taxon>Bacillota</taxon>
        <taxon>Bacilli</taxon>
        <taxon>Lactobacillales</taxon>
        <taxon>Enterococcaceae</taxon>
        <taxon>Enterococcus</taxon>
    </lineage>
</organism>
<dbReference type="STRING" id="112904.BH747_03680"/>
<protein>
    <submittedName>
        <fullName evidence="9 10">ABC transporter permease</fullName>
    </submittedName>
</protein>
<proteinExistence type="inferred from homology"/>
<evidence type="ECO:0000256" key="1">
    <source>
        <dbReference type="ARBA" id="ARBA00004651"/>
    </source>
</evidence>
<dbReference type="PROSITE" id="PS50928">
    <property type="entry name" value="ABC_TM1"/>
    <property type="match status" value="1"/>
</dbReference>
<evidence type="ECO:0000313" key="12">
    <source>
        <dbReference type="Proteomes" id="UP000321830"/>
    </source>
</evidence>
<evidence type="ECO:0000256" key="6">
    <source>
        <dbReference type="ARBA" id="ARBA00023136"/>
    </source>
</evidence>
<evidence type="ECO:0000259" key="8">
    <source>
        <dbReference type="PROSITE" id="PS50928"/>
    </source>
</evidence>
<feature type="transmembrane region" description="Helical" evidence="7">
    <location>
        <begin position="190"/>
        <end position="211"/>
    </location>
</feature>
<dbReference type="AlphaFoldDB" id="A0A1V8YES3"/>
<evidence type="ECO:0000313" key="11">
    <source>
        <dbReference type="Proteomes" id="UP000192477"/>
    </source>
</evidence>
<feature type="transmembrane region" description="Helical" evidence="7">
    <location>
        <begin position="67"/>
        <end position="91"/>
    </location>
</feature>
<reference evidence="9 12" key="2">
    <citation type="submission" date="2019-07" db="EMBL/GenBank/DDBJ databases">
        <title>Whole genome shotgun sequence of Enterococcus villorum NBRC 100699.</title>
        <authorList>
            <person name="Hosoyama A."/>
            <person name="Uohara A."/>
            <person name="Ohji S."/>
            <person name="Ichikawa N."/>
        </authorList>
    </citation>
    <scope>NUCLEOTIDE SEQUENCE [LARGE SCALE GENOMIC DNA]</scope>
    <source>
        <strain evidence="9 12">NBRC 100699</strain>
    </source>
</reference>
<evidence type="ECO:0000256" key="3">
    <source>
        <dbReference type="ARBA" id="ARBA00022475"/>
    </source>
</evidence>
<name>A0A1V8YES3_9ENTE</name>
<dbReference type="GO" id="GO:0055085">
    <property type="term" value="P:transmembrane transport"/>
    <property type="evidence" value="ECO:0007669"/>
    <property type="project" value="InterPro"/>
</dbReference>
<feature type="transmembrane region" description="Helical" evidence="7">
    <location>
        <begin position="238"/>
        <end position="257"/>
    </location>
</feature>
<dbReference type="Proteomes" id="UP000192477">
    <property type="component" value="Unassembled WGS sequence"/>
</dbReference>
<dbReference type="OrthoDB" id="9771544at2"/>
<feature type="transmembrane region" description="Helical" evidence="7">
    <location>
        <begin position="133"/>
        <end position="152"/>
    </location>
</feature>
<reference evidence="10 11" key="1">
    <citation type="journal article" date="2017" name="BMC Microbiol.">
        <title>Comparative genomics of Enterococcus spp. isolated from bovine feces.</title>
        <authorList>
            <person name="Beukers A.G."/>
            <person name="Zaheer R."/>
            <person name="Goji N."/>
            <person name="Amoako K.K."/>
            <person name="Chaves A.V."/>
            <person name="Ward M.P."/>
            <person name="McAllister T.A."/>
        </authorList>
    </citation>
    <scope>NUCLEOTIDE SEQUENCE [LARGE SCALE GENOMIC DNA]</scope>
    <source>
        <strain evidence="10 11">F1129D 143</strain>
    </source>
</reference>
<feature type="domain" description="ABC transmembrane type-1" evidence="8">
    <location>
        <begin position="68"/>
        <end position="257"/>
    </location>
</feature>
<dbReference type="PANTHER" id="PTHR43744:SF12">
    <property type="entry name" value="ABC TRANSPORTER PERMEASE PROTEIN MG189-RELATED"/>
    <property type="match status" value="1"/>
</dbReference>
<comment type="similarity">
    <text evidence="7">Belongs to the binding-protein-dependent transport system permease family.</text>
</comment>
<evidence type="ECO:0000256" key="2">
    <source>
        <dbReference type="ARBA" id="ARBA00022448"/>
    </source>
</evidence>
<keyword evidence="4 7" id="KW-0812">Transmembrane</keyword>
<dbReference type="RefSeq" id="WP_010751637.1">
    <property type="nucleotide sequence ID" value="NZ_BJWF01000004.1"/>
</dbReference>
<gene>
    <name evidence="10" type="ORF">BH747_03680</name>
    <name evidence="9" type="ORF">EVI01_06460</name>
</gene>